<dbReference type="Proteomes" id="UP000810252">
    <property type="component" value="Unassembled WGS sequence"/>
</dbReference>
<dbReference type="PANTHER" id="PTHR43133">
    <property type="entry name" value="RNA POLYMERASE ECF-TYPE SIGMA FACTO"/>
    <property type="match status" value="1"/>
</dbReference>
<dbReference type="SUPFAM" id="SSF88946">
    <property type="entry name" value="Sigma2 domain of RNA polymerase sigma factors"/>
    <property type="match status" value="1"/>
</dbReference>
<evidence type="ECO:0000259" key="5">
    <source>
        <dbReference type="Pfam" id="PF04542"/>
    </source>
</evidence>
<dbReference type="PANTHER" id="PTHR43133:SF46">
    <property type="entry name" value="RNA POLYMERASE SIGMA-70 FACTOR ECF SUBFAMILY"/>
    <property type="match status" value="1"/>
</dbReference>
<reference evidence="7" key="2">
    <citation type="journal article" date="2021" name="PeerJ">
        <title>Extensive microbial diversity within the chicken gut microbiome revealed by metagenomics and culture.</title>
        <authorList>
            <person name="Gilroy R."/>
            <person name="Ravi A."/>
            <person name="Getino M."/>
            <person name="Pursley I."/>
            <person name="Horton D.L."/>
            <person name="Alikhan N.F."/>
            <person name="Baker D."/>
            <person name="Gharbi K."/>
            <person name="Hall N."/>
            <person name="Watson M."/>
            <person name="Adriaenssens E.M."/>
            <person name="Foster-Nyarko E."/>
            <person name="Jarju S."/>
            <person name="Secka A."/>
            <person name="Antonio M."/>
            <person name="Oren A."/>
            <person name="Chaudhuri R.R."/>
            <person name="La Ragione R."/>
            <person name="Hildebrand F."/>
            <person name="Pallen M.J."/>
        </authorList>
    </citation>
    <scope>NUCLEOTIDE SEQUENCE</scope>
    <source>
        <strain evidence="7">20514</strain>
    </source>
</reference>
<dbReference type="SUPFAM" id="SSF88659">
    <property type="entry name" value="Sigma3 and sigma4 domains of RNA polymerase sigma factors"/>
    <property type="match status" value="1"/>
</dbReference>
<evidence type="ECO:0000256" key="4">
    <source>
        <dbReference type="ARBA" id="ARBA00023163"/>
    </source>
</evidence>
<dbReference type="GO" id="GO:0003677">
    <property type="term" value="F:DNA binding"/>
    <property type="evidence" value="ECO:0007669"/>
    <property type="project" value="InterPro"/>
</dbReference>
<evidence type="ECO:0000256" key="3">
    <source>
        <dbReference type="ARBA" id="ARBA00023082"/>
    </source>
</evidence>
<dbReference type="CDD" id="cd06171">
    <property type="entry name" value="Sigma70_r4"/>
    <property type="match status" value="1"/>
</dbReference>
<dbReference type="Gene3D" id="1.10.10.10">
    <property type="entry name" value="Winged helix-like DNA-binding domain superfamily/Winged helix DNA-binding domain"/>
    <property type="match status" value="1"/>
</dbReference>
<dbReference type="NCBIfam" id="TIGR02937">
    <property type="entry name" value="sigma70-ECF"/>
    <property type="match status" value="1"/>
</dbReference>
<dbReference type="GO" id="GO:0016987">
    <property type="term" value="F:sigma factor activity"/>
    <property type="evidence" value="ECO:0007669"/>
    <property type="project" value="UniProtKB-KW"/>
</dbReference>
<feature type="domain" description="RNA polymerase sigma factor 70 region 4 type 2" evidence="6">
    <location>
        <begin position="133"/>
        <end position="185"/>
    </location>
</feature>
<evidence type="ECO:0000256" key="1">
    <source>
        <dbReference type="ARBA" id="ARBA00010641"/>
    </source>
</evidence>
<evidence type="ECO:0000259" key="6">
    <source>
        <dbReference type="Pfam" id="PF08281"/>
    </source>
</evidence>
<dbReference type="Gene3D" id="1.10.1740.10">
    <property type="match status" value="1"/>
</dbReference>
<reference evidence="7" key="1">
    <citation type="submission" date="2020-10" db="EMBL/GenBank/DDBJ databases">
        <authorList>
            <person name="Gilroy R."/>
        </authorList>
    </citation>
    <scope>NUCLEOTIDE SEQUENCE</scope>
    <source>
        <strain evidence="7">20514</strain>
    </source>
</reference>
<dbReference type="EMBL" id="JADIMQ010000051">
    <property type="protein sequence ID" value="MBO8448348.1"/>
    <property type="molecule type" value="Genomic_DNA"/>
</dbReference>
<dbReference type="NCBIfam" id="TIGR02985">
    <property type="entry name" value="Sig70_bacteroi1"/>
    <property type="match status" value="1"/>
</dbReference>
<protein>
    <submittedName>
        <fullName evidence="7">RNA polymerase sigma-70 factor</fullName>
    </submittedName>
</protein>
<comment type="similarity">
    <text evidence="1">Belongs to the sigma-70 factor family. ECF subfamily.</text>
</comment>
<accession>A0A9D9EIZ1</accession>
<gene>
    <name evidence="7" type="ORF">IAC29_03640</name>
</gene>
<evidence type="ECO:0000313" key="7">
    <source>
        <dbReference type="EMBL" id="MBO8448348.1"/>
    </source>
</evidence>
<organism evidence="7 8">
    <name type="scientific">Candidatus Cryptobacteroides merdigallinarum</name>
    <dbReference type="NCBI Taxonomy" id="2840770"/>
    <lineage>
        <taxon>Bacteria</taxon>
        <taxon>Pseudomonadati</taxon>
        <taxon>Bacteroidota</taxon>
        <taxon>Bacteroidia</taxon>
        <taxon>Bacteroidales</taxon>
        <taxon>Candidatus Cryptobacteroides</taxon>
    </lineage>
</organism>
<dbReference type="Pfam" id="PF08281">
    <property type="entry name" value="Sigma70_r4_2"/>
    <property type="match status" value="1"/>
</dbReference>
<evidence type="ECO:0000313" key="8">
    <source>
        <dbReference type="Proteomes" id="UP000810252"/>
    </source>
</evidence>
<dbReference type="InterPro" id="IPR007627">
    <property type="entry name" value="RNA_pol_sigma70_r2"/>
</dbReference>
<evidence type="ECO:0000256" key="2">
    <source>
        <dbReference type="ARBA" id="ARBA00023015"/>
    </source>
</evidence>
<name>A0A9D9EIZ1_9BACT</name>
<dbReference type="AlphaFoldDB" id="A0A9D9EIZ1"/>
<keyword evidence="4" id="KW-0804">Transcription</keyword>
<keyword evidence="3" id="KW-0731">Sigma factor</keyword>
<dbReference type="InterPro" id="IPR013324">
    <property type="entry name" value="RNA_pol_sigma_r3/r4-like"/>
</dbReference>
<keyword evidence="2" id="KW-0805">Transcription regulation</keyword>
<sequence>MEQMTGPDDIVVRISRSDRAAFDELYRMFYPLLVNYASLMVSRETAKDIVHDVFFRLWTVRESLLPQSGTGGGNIRSFLLRSTYNACISVIRKQLSRLNHGKLAMGDIEEYYRFYDVDRNDILQKLYSRDIRESLDAAIGSLPPRCREIFLMNYVENLSAREISEKLGISVSTVENQIHTALVRLRAFIKKSNFL</sequence>
<dbReference type="GO" id="GO:0006352">
    <property type="term" value="P:DNA-templated transcription initiation"/>
    <property type="evidence" value="ECO:0007669"/>
    <property type="project" value="InterPro"/>
</dbReference>
<dbReference type="InterPro" id="IPR014327">
    <property type="entry name" value="RNA_pol_sigma70_bacteroid"/>
</dbReference>
<dbReference type="Pfam" id="PF04542">
    <property type="entry name" value="Sigma70_r2"/>
    <property type="match status" value="1"/>
</dbReference>
<dbReference type="InterPro" id="IPR014284">
    <property type="entry name" value="RNA_pol_sigma-70_dom"/>
</dbReference>
<dbReference type="InterPro" id="IPR013249">
    <property type="entry name" value="RNA_pol_sigma70_r4_t2"/>
</dbReference>
<dbReference type="InterPro" id="IPR039425">
    <property type="entry name" value="RNA_pol_sigma-70-like"/>
</dbReference>
<proteinExistence type="inferred from homology"/>
<feature type="domain" description="RNA polymerase sigma-70 region 2" evidence="5">
    <location>
        <begin position="25"/>
        <end position="94"/>
    </location>
</feature>
<comment type="caution">
    <text evidence="7">The sequence shown here is derived from an EMBL/GenBank/DDBJ whole genome shotgun (WGS) entry which is preliminary data.</text>
</comment>
<dbReference type="InterPro" id="IPR036388">
    <property type="entry name" value="WH-like_DNA-bd_sf"/>
</dbReference>
<dbReference type="InterPro" id="IPR013325">
    <property type="entry name" value="RNA_pol_sigma_r2"/>
</dbReference>